<dbReference type="InterPro" id="IPR005455">
    <property type="entry name" value="PFN_euk"/>
</dbReference>
<dbReference type="CDD" id="cd00148">
    <property type="entry name" value="PROF"/>
    <property type="match status" value="1"/>
</dbReference>
<dbReference type="GO" id="GO:0005938">
    <property type="term" value="C:cell cortex"/>
    <property type="evidence" value="ECO:0007669"/>
    <property type="project" value="TreeGrafter"/>
</dbReference>
<gene>
    <name evidence="7" type="ORF">BU14_0165s0012</name>
</gene>
<dbReference type="SUPFAM" id="SSF55770">
    <property type="entry name" value="Profilin (actin-binding protein)"/>
    <property type="match status" value="1"/>
</dbReference>
<dbReference type="EMBL" id="KV918848">
    <property type="protein sequence ID" value="OSX77018.1"/>
    <property type="molecule type" value="Genomic_DNA"/>
</dbReference>
<dbReference type="OrthoDB" id="421374at2759"/>
<keyword evidence="8" id="KW-1185">Reference proteome</keyword>
<dbReference type="AlphaFoldDB" id="A0A1X6P840"/>
<evidence type="ECO:0000256" key="4">
    <source>
        <dbReference type="ARBA" id="ARBA00023203"/>
    </source>
</evidence>
<evidence type="ECO:0000313" key="7">
    <source>
        <dbReference type="EMBL" id="OSX77018.1"/>
    </source>
</evidence>
<dbReference type="PANTHER" id="PTHR11604">
    <property type="entry name" value="PROFILIN"/>
    <property type="match status" value="1"/>
</dbReference>
<dbReference type="PROSITE" id="PS00414">
    <property type="entry name" value="PROFILIN"/>
    <property type="match status" value="1"/>
</dbReference>
<evidence type="ECO:0000256" key="6">
    <source>
        <dbReference type="RuleBase" id="RU003909"/>
    </source>
</evidence>
<dbReference type="PANTHER" id="PTHR11604:SF0">
    <property type="entry name" value="PROFILIN"/>
    <property type="match status" value="1"/>
</dbReference>
<dbReference type="Pfam" id="PF00235">
    <property type="entry name" value="Profilin"/>
    <property type="match status" value="1"/>
</dbReference>
<sequence length="143" mass="15244">MSWQSYIDDQLLAAGFCYASINGHDGSLWACSKGYTVLPEEAIKLAELLGGTSLDSIASTGFLLAGQKYAYTRGEVDDDEGGVPFLQGRCKEEGKSAQGCIIMRTSQAVIIAVHDPAYSGGATFGKVNIEIARIADYFVESGF</sequence>
<evidence type="ECO:0000256" key="3">
    <source>
        <dbReference type="ARBA" id="ARBA00022490"/>
    </source>
</evidence>
<evidence type="ECO:0000256" key="5">
    <source>
        <dbReference type="ARBA" id="ARBA00023212"/>
    </source>
</evidence>
<dbReference type="InterPro" id="IPR027310">
    <property type="entry name" value="Profilin_CS"/>
</dbReference>
<keyword evidence="4 6" id="KW-0009">Actin-binding</keyword>
<dbReference type="InterPro" id="IPR036140">
    <property type="entry name" value="PFN_sf"/>
</dbReference>
<reference evidence="7 8" key="1">
    <citation type="submission" date="2017-03" db="EMBL/GenBank/DDBJ databases">
        <title>WGS assembly of Porphyra umbilicalis.</title>
        <authorList>
            <person name="Brawley S.H."/>
            <person name="Blouin N.A."/>
            <person name="Ficko-Blean E."/>
            <person name="Wheeler G.L."/>
            <person name="Lohr M."/>
            <person name="Goodson H.V."/>
            <person name="Jenkins J.W."/>
            <person name="Blaby-Haas C.E."/>
            <person name="Helliwell K.E."/>
            <person name="Chan C."/>
            <person name="Marriage T."/>
            <person name="Bhattacharya D."/>
            <person name="Klein A.S."/>
            <person name="Badis Y."/>
            <person name="Brodie J."/>
            <person name="Cao Y."/>
            <person name="Collen J."/>
            <person name="Dittami S.M."/>
            <person name="Gachon C.M."/>
            <person name="Green B.R."/>
            <person name="Karpowicz S."/>
            <person name="Kim J.W."/>
            <person name="Kudahl U."/>
            <person name="Lin S."/>
            <person name="Michel G."/>
            <person name="Mittag M."/>
            <person name="Olson B.J."/>
            <person name="Pangilinan J."/>
            <person name="Peng Y."/>
            <person name="Qiu H."/>
            <person name="Shu S."/>
            <person name="Singer J.T."/>
            <person name="Smith A.G."/>
            <person name="Sprecher B.N."/>
            <person name="Wagner V."/>
            <person name="Wang W."/>
            <person name="Wang Z.-Y."/>
            <person name="Yan J."/>
            <person name="Yarish C."/>
            <person name="Zoeuner-Riek S."/>
            <person name="Zhuang Y."/>
            <person name="Zou Y."/>
            <person name="Lindquist E.A."/>
            <person name="Grimwood J."/>
            <person name="Barry K."/>
            <person name="Rokhsar D.S."/>
            <person name="Schmutz J."/>
            <person name="Stiller J.W."/>
            <person name="Grossman A.R."/>
            <person name="Prochnik S.E."/>
        </authorList>
    </citation>
    <scope>NUCLEOTIDE SEQUENCE [LARGE SCALE GENOMIC DNA]</scope>
    <source>
        <strain evidence="7">4086291</strain>
    </source>
</reference>
<evidence type="ECO:0000256" key="2">
    <source>
        <dbReference type="ARBA" id="ARBA00010058"/>
    </source>
</evidence>
<dbReference type="SMART" id="SM00392">
    <property type="entry name" value="PROF"/>
    <property type="match status" value="1"/>
</dbReference>
<evidence type="ECO:0000313" key="8">
    <source>
        <dbReference type="Proteomes" id="UP000218209"/>
    </source>
</evidence>
<keyword evidence="3" id="KW-0963">Cytoplasm</keyword>
<dbReference type="PRINTS" id="PR00392">
    <property type="entry name" value="PROFILIN"/>
</dbReference>
<dbReference type="Gene3D" id="3.30.450.30">
    <property type="entry name" value="Dynein light chain 2a, cytoplasmic"/>
    <property type="match status" value="1"/>
</dbReference>
<accession>A0A1X6P840</accession>
<dbReference type="Proteomes" id="UP000218209">
    <property type="component" value="Unassembled WGS sequence"/>
</dbReference>
<dbReference type="InterPro" id="IPR048278">
    <property type="entry name" value="PFN"/>
</dbReference>
<comment type="similarity">
    <text evidence="2 6">Belongs to the profilin family.</text>
</comment>
<dbReference type="GO" id="GO:0005856">
    <property type="term" value="C:cytoskeleton"/>
    <property type="evidence" value="ECO:0007669"/>
    <property type="project" value="UniProtKB-SubCell"/>
</dbReference>
<dbReference type="PRINTS" id="PR01640">
    <property type="entry name" value="PROFILINPLNT"/>
</dbReference>
<dbReference type="GO" id="GO:0003785">
    <property type="term" value="F:actin monomer binding"/>
    <property type="evidence" value="ECO:0007669"/>
    <property type="project" value="TreeGrafter"/>
</dbReference>
<protein>
    <recommendedName>
        <fullName evidence="6">Profilin</fullName>
    </recommendedName>
</protein>
<proteinExistence type="inferred from homology"/>
<evidence type="ECO:0000256" key="1">
    <source>
        <dbReference type="ARBA" id="ARBA00004245"/>
    </source>
</evidence>
<comment type="subcellular location">
    <subcellularLocation>
        <location evidence="1">Cytoplasm</location>
        <location evidence="1">Cytoskeleton</location>
    </subcellularLocation>
</comment>
<keyword evidence="5" id="KW-0206">Cytoskeleton</keyword>
<organism evidence="7 8">
    <name type="scientific">Porphyra umbilicalis</name>
    <name type="common">Purple laver</name>
    <name type="synonym">Red alga</name>
    <dbReference type="NCBI Taxonomy" id="2786"/>
    <lineage>
        <taxon>Eukaryota</taxon>
        <taxon>Rhodophyta</taxon>
        <taxon>Bangiophyceae</taxon>
        <taxon>Bangiales</taxon>
        <taxon>Bangiaceae</taxon>
        <taxon>Porphyra</taxon>
    </lineage>
</organism>
<name>A0A1X6P840_PORUM</name>